<keyword evidence="2" id="KW-1185">Reference proteome</keyword>
<dbReference type="EMBL" id="JASSZA010000009">
    <property type="protein sequence ID" value="KAK2102486.1"/>
    <property type="molecule type" value="Genomic_DNA"/>
</dbReference>
<protein>
    <submittedName>
        <fullName evidence="1">Uncharacterized protein</fullName>
    </submittedName>
</protein>
<organism evidence="1 2">
    <name type="scientific">Saguinus oedipus</name>
    <name type="common">Cotton-top tamarin</name>
    <name type="synonym">Oedipomidas oedipus</name>
    <dbReference type="NCBI Taxonomy" id="9490"/>
    <lineage>
        <taxon>Eukaryota</taxon>
        <taxon>Metazoa</taxon>
        <taxon>Chordata</taxon>
        <taxon>Craniata</taxon>
        <taxon>Vertebrata</taxon>
        <taxon>Euteleostomi</taxon>
        <taxon>Mammalia</taxon>
        <taxon>Eutheria</taxon>
        <taxon>Euarchontoglires</taxon>
        <taxon>Primates</taxon>
        <taxon>Haplorrhini</taxon>
        <taxon>Platyrrhini</taxon>
        <taxon>Cebidae</taxon>
        <taxon>Callitrichinae</taxon>
        <taxon>Saguinus</taxon>
    </lineage>
</organism>
<reference evidence="1 2" key="1">
    <citation type="submission" date="2023-05" db="EMBL/GenBank/DDBJ databases">
        <title>B98-5 Cell Line De Novo Hybrid Assembly: An Optical Mapping Approach.</title>
        <authorList>
            <person name="Kananen K."/>
            <person name="Auerbach J.A."/>
            <person name="Kautto E."/>
            <person name="Blachly J.S."/>
        </authorList>
    </citation>
    <scope>NUCLEOTIDE SEQUENCE [LARGE SCALE GENOMIC DNA]</scope>
    <source>
        <strain evidence="1">B95-8</strain>
        <tissue evidence="1">Cell line</tissue>
    </source>
</reference>
<evidence type="ECO:0000313" key="2">
    <source>
        <dbReference type="Proteomes" id="UP001266305"/>
    </source>
</evidence>
<comment type="caution">
    <text evidence="1">The sequence shown here is derived from an EMBL/GenBank/DDBJ whole genome shotgun (WGS) entry which is preliminary data.</text>
</comment>
<name>A0ABQ9V044_SAGOE</name>
<sequence length="83" mass="8809">MGKCQPTQEMLSNNKEPSYSCTGGRKLYTGKPQGTIAFDQCSSGHRLSMDTRAASSFTNSPERSVGITGGWIKAAAGTYQTVA</sequence>
<proteinExistence type="predicted"/>
<gene>
    <name evidence="1" type="ORF">P7K49_020153</name>
</gene>
<accession>A0ABQ9V044</accession>
<evidence type="ECO:0000313" key="1">
    <source>
        <dbReference type="EMBL" id="KAK2102486.1"/>
    </source>
</evidence>
<dbReference type="Proteomes" id="UP001266305">
    <property type="component" value="Unassembled WGS sequence"/>
</dbReference>